<dbReference type="InterPro" id="IPR049397">
    <property type="entry name" value="EthR_C"/>
</dbReference>
<dbReference type="InterPro" id="IPR009057">
    <property type="entry name" value="Homeodomain-like_sf"/>
</dbReference>
<evidence type="ECO:0000313" key="6">
    <source>
        <dbReference type="EMBL" id="MDA0139499.1"/>
    </source>
</evidence>
<accession>A0ABT4RLS6</accession>
<dbReference type="EMBL" id="JAPCID010000026">
    <property type="protein sequence ID" value="MDA0139499.1"/>
    <property type="molecule type" value="Genomic_DNA"/>
</dbReference>
<dbReference type="PANTHER" id="PTHR47506">
    <property type="entry name" value="TRANSCRIPTIONAL REGULATORY PROTEIN"/>
    <property type="match status" value="1"/>
</dbReference>
<name>A0ABT4RLS6_9ACTN</name>
<comment type="caution">
    <text evidence="6">The sequence shown here is derived from an EMBL/GenBank/DDBJ whole genome shotgun (WGS) entry which is preliminary data.</text>
</comment>
<gene>
    <name evidence="6" type="ORF">OJ962_18515</name>
</gene>
<keyword evidence="2 4" id="KW-0238">DNA-binding</keyword>
<dbReference type="InterPro" id="IPR036271">
    <property type="entry name" value="Tet_transcr_reg_TetR-rel_C_sf"/>
</dbReference>
<dbReference type="PROSITE" id="PS50977">
    <property type="entry name" value="HTH_TETR_2"/>
    <property type="match status" value="1"/>
</dbReference>
<keyword evidence="3" id="KW-0804">Transcription</keyword>
<evidence type="ECO:0000259" key="5">
    <source>
        <dbReference type="PROSITE" id="PS50977"/>
    </source>
</evidence>
<dbReference type="Gene3D" id="1.10.10.60">
    <property type="entry name" value="Homeodomain-like"/>
    <property type="match status" value="1"/>
</dbReference>
<reference evidence="6" key="1">
    <citation type="submission" date="2022-10" db="EMBL/GenBank/DDBJ databases">
        <title>The WGS of Solirubrobacter sp. CPCC 204708.</title>
        <authorList>
            <person name="Jiang Z."/>
        </authorList>
    </citation>
    <scope>NUCLEOTIDE SEQUENCE</scope>
    <source>
        <strain evidence="6">CPCC 204708</strain>
    </source>
</reference>
<keyword evidence="1" id="KW-0805">Transcription regulation</keyword>
<sequence length="207" mass="23677">MSAGQMQEMGGRRRRRTPEVAEAEIVAAAEALLRERTFRELTVDEVMRRTDLSRPSFYVYFRDRHHLMLKVVEHIGAELRTMSQRWYTGSGDGPAQAREAMEGFVEVYAQHGAVLRALADAATDDHEVERVYVGLVDEFVGVTARHIEKEIEAGRVLPLDPKETARALVWMMERYLNRSMGHEPRTKRDTVADTLTTIWTRVLYGAT</sequence>
<organism evidence="6 7">
    <name type="scientific">Solirubrobacter deserti</name>
    <dbReference type="NCBI Taxonomy" id="2282478"/>
    <lineage>
        <taxon>Bacteria</taxon>
        <taxon>Bacillati</taxon>
        <taxon>Actinomycetota</taxon>
        <taxon>Thermoleophilia</taxon>
        <taxon>Solirubrobacterales</taxon>
        <taxon>Solirubrobacteraceae</taxon>
        <taxon>Solirubrobacter</taxon>
    </lineage>
</organism>
<proteinExistence type="predicted"/>
<keyword evidence="7" id="KW-1185">Reference proteome</keyword>
<dbReference type="SUPFAM" id="SSF46689">
    <property type="entry name" value="Homeodomain-like"/>
    <property type="match status" value="1"/>
</dbReference>
<dbReference type="SUPFAM" id="SSF48498">
    <property type="entry name" value="Tetracyclin repressor-like, C-terminal domain"/>
    <property type="match status" value="1"/>
</dbReference>
<dbReference type="RefSeq" id="WP_202954371.1">
    <property type="nucleotide sequence ID" value="NZ_JAPCID010000026.1"/>
</dbReference>
<protein>
    <submittedName>
        <fullName evidence="6">TetR/AcrR family transcriptional regulator</fullName>
    </submittedName>
</protein>
<dbReference type="Gene3D" id="1.10.357.10">
    <property type="entry name" value="Tetracycline Repressor, domain 2"/>
    <property type="match status" value="1"/>
</dbReference>
<dbReference type="Pfam" id="PF00440">
    <property type="entry name" value="TetR_N"/>
    <property type="match status" value="1"/>
</dbReference>
<dbReference type="PANTHER" id="PTHR47506:SF1">
    <property type="entry name" value="HTH-TYPE TRANSCRIPTIONAL REGULATOR YJDC"/>
    <property type="match status" value="1"/>
</dbReference>
<feature type="DNA-binding region" description="H-T-H motif" evidence="4">
    <location>
        <begin position="42"/>
        <end position="61"/>
    </location>
</feature>
<evidence type="ECO:0000256" key="1">
    <source>
        <dbReference type="ARBA" id="ARBA00023015"/>
    </source>
</evidence>
<evidence type="ECO:0000313" key="7">
    <source>
        <dbReference type="Proteomes" id="UP001147700"/>
    </source>
</evidence>
<evidence type="ECO:0000256" key="2">
    <source>
        <dbReference type="ARBA" id="ARBA00023125"/>
    </source>
</evidence>
<feature type="domain" description="HTH tetR-type" evidence="5">
    <location>
        <begin position="19"/>
        <end position="79"/>
    </location>
</feature>
<evidence type="ECO:0000256" key="3">
    <source>
        <dbReference type="ARBA" id="ARBA00023163"/>
    </source>
</evidence>
<dbReference type="Pfam" id="PF21313">
    <property type="entry name" value="EthR_C"/>
    <property type="match status" value="1"/>
</dbReference>
<evidence type="ECO:0000256" key="4">
    <source>
        <dbReference type="PROSITE-ProRule" id="PRU00335"/>
    </source>
</evidence>
<dbReference type="Proteomes" id="UP001147700">
    <property type="component" value="Unassembled WGS sequence"/>
</dbReference>
<dbReference type="InterPro" id="IPR001647">
    <property type="entry name" value="HTH_TetR"/>
</dbReference>